<dbReference type="InterPro" id="IPR013196">
    <property type="entry name" value="HTH_11"/>
</dbReference>
<dbReference type="InterPro" id="IPR003501">
    <property type="entry name" value="PTS_EIIB_2/3"/>
</dbReference>
<evidence type="ECO:0000256" key="3">
    <source>
        <dbReference type="ARBA" id="ARBA00023015"/>
    </source>
</evidence>
<keyword evidence="4" id="KW-0010">Activator</keyword>
<evidence type="ECO:0000256" key="2">
    <source>
        <dbReference type="ARBA" id="ARBA00022737"/>
    </source>
</evidence>
<dbReference type="PROSITE" id="PS51000">
    <property type="entry name" value="HTH_DEOR_2"/>
    <property type="match status" value="1"/>
</dbReference>
<dbReference type="Proteomes" id="UP000774000">
    <property type="component" value="Unassembled WGS sequence"/>
</dbReference>
<comment type="caution">
    <text evidence="10">The sequence shown here is derived from an EMBL/GenBank/DDBJ whole genome shotgun (WGS) entry which is preliminary data.</text>
</comment>
<protein>
    <submittedName>
        <fullName evidence="10">Transcriptional antiterminator</fullName>
    </submittedName>
</protein>
<evidence type="ECO:0000256" key="5">
    <source>
        <dbReference type="ARBA" id="ARBA00023163"/>
    </source>
</evidence>
<dbReference type="GO" id="GO:0009401">
    <property type="term" value="P:phosphoenolpyruvate-dependent sugar phosphotransferase system"/>
    <property type="evidence" value="ECO:0007669"/>
    <property type="project" value="InterPro"/>
</dbReference>
<keyword evidence="3" id="KW-0805">Transcription regulation</keyword>
<keyword evidence="1" id="KW-0808">Transferase</keyword>
<dbReference type="PROSITE" id="PS51099">
    <property type="entry name" value="PTS_EIIB_TYPE_2"/>
    <property type="match status" value="1"/>
</dbReference>
<keyword evidence="2" id="KW-0677">Repeat</keyword>
<sequence length="678" mass="77213">MNNLKQRQQKLLIELLSAEESLTTKHLADKLDVSPRTIRKDIKAINLWLGDSYDGEVKTKPRVGVWLDISCEEKEILKEELDFGSNNFVPTNRRERIVYLLKRLLETQQVLTTRELAQELYVSRATINNDLAEVEDWLAGHDLKLKKRPNWGIKVVGEEKDLRSAVSHLLSTNTDIPNLFEFLNGVQQTHNDKRIYINNLNEIQRMIDQPDLPIIEQVVKEVQEDFKFKFTDQAYSGLVIHLAIALRRIKLGQSIELPDYQSNDLKENKEYKMAQVIVTRLENELEVEIPKEEIYYITLHLLGAKVQETPEQEQAVGVTLDDIDPELLDLAKKMIKQAESVLDVSLANDRELLVGLSVHLRSAVNRLKYNMNLFNPMLEEVKSSYSLTYEAAVAASQVIEEEYGVEMIEDEVGYITIHLQAALERIEQKNEQPLQVLVVCSTGVGTAQLLATKLKRRFDNFDILEIASSFEVDSIVQEENPDLIITTVPLTVEVEPEVIKVSPLLPNSDLKQIESYVKQFNQKVPDKPEIDFNRLLSRLDADLIFVKQNFTSQVEIIKFLGQQLQEVGCVKTDFIDSVIAREELSSTNIGNGVCIPHGVLNQVKEPAIAVCQLEESVPWDDYEANLIFLLAMDLSKQQAAEELFDELYELTQNQKLVQQLNESATADEFLQSLATGGD</sequence>
<dbReference type="InterPro" id="IPR011608">
    <property type="entry name" value="PRD"/>
</dbReference>
<evidence type="ECO:0000259" key="6">
    <source>
        <dbReference type="PROSITE" id="PS51000"/>
    </source>
</evidence>
<dbReference type="Pfam" id="PF00359">
    <property type="entry name" value="PTS_EIIA_2"/>
    <property type="match status" value="1"/>
</dbReference>
<dbReference type="RefSeq" id="WP_204702131.1">
    <property type="nucleotide sequence ID" value="NZ_JAFBDQ010000012.1"/>
</dbReference>
<feature type="domain" description="PTS EIIA type-2" evidence="7">
    <location>
        <begin position="537"/>
        <end position="676"/>
    </location>
</feature>
<accession>A0A939BMS9</accession>
<evidence type="ECO:0000259" key="7">
    <source>
        <dbReference type="PROSITE" id="PS51094"/>
    </source>
</evidence>
<dbReference type="CDD" id="cd00211">
    <property type="entry name" value="PTS_IIA_fru"/>
    <property type="match status" value="1"/>
</dbReference>
<dbReference type="InterPro" id="IPR001034">
    <property type="entry name" value="DeoR_HTH"/>
</dbReference>
<feature type="domain" description="PRD" evidence="9">
    <location>
        <begin position="206"/>
        <end position="311"/>
    </location>
</feature>
<reference evidence="10" key="1">
    <citation type="submission" date="2021-01" db="EMBL/GenBank/DDBJ databases">
        <title>Genomic Encyclopedia of Type Strains, Phase IV (KMG-IV): sequencing the most valuable type-strain genomes for metagenomic binning, comparative biology and taxonomic classification.</title>
        <authorList>
            <person name="Goeker M."/>
        </authorList>
    </citation>
    <scope>NUCLEOTIDE SEQUENCE</scope>
    <source>
        <strain evidence="10">DSM 23230</strain>
    </source>
</reference>
<feature type="domain" description="PRD" evidence="9">
    <location>
        <begin position="322"/>
        <end position="429"/>
    </location>
</feature>
<dbReference type="InterPro" id="IPR050661">
    <property type="entry name" value="BglG_antiterminators"/>
</dbReference>
<dbReference type="InterPro" id="IPR036634">
    <property type="entry name" value="PRD_sf"/>
</dbReference>
<dbReference type="EMBL" id="JAFBDQ010000012">
    <property type="protein sequence ID" value="MBM7557375.1"/>
    <property type="molecule type" value="Genomic_DNA"/>
</dbReference>
<dbReference type="SUPFAM" id="SSF46785">
    <property type="entry name" value="Winged helix' DNA-binding domain"/>
    <property type="match status" value="2"/>
</dbReference>
<evidence type="ECO:0000259" key="9">
    <source>
        <dbReference type="PROSITE" id="PS51372"/>
    </source>
</evidence>
<dbReference type="SUPFAM" id="SSF55804">
    <property type="entry name" value="Phoshotransferase/anion transport protein"/>
    <property type="match status" value="1"/>
</dbReference>
<dbReference type="Pfam" id="PF05043">
    <property type="entry name" value="Mga"/>
    <property type="match status" value="1"/>
</dbReference>
<evidence type="ECO:0000259" key="8">
    <source>
        <dbReference type="PROSITE" id="PS51099"/>
    </source>
</evidence>
<dbReference type="GO" id="GO:0003700">
    <property type="term" value="F:DNA-binding transcription factor activity"/>
    <property type="evidence" value="ECO:0007669"/>
    <property type="project" value="InterPro"/>
</dbReference>
<dbReference type="Gene3D" id="1.10.10.10">
    <property type="entry name" value="Winged helix-like DNA-binding domain superfamily/Winged helix DNA-binding domain"/>
    <property type="match status" value="2"/>
</dbReference>
<dbReference type="AlphaFoldDB" id="A0A939BMS9"/>
<dbReference type="InterPro" id="IPR036095">
    <property type="entry name" value="PTS_EIIB-like_sf"/>
</dbReference>
<dbReference type="InterPro" id="IPR013011">
    <property type="entry name" value="PTS_EIIB_2"/>
</dbReference>
<dbReference type="PANTHER" id="PTHR30185">
    <property type="entry name" value="CRYPTIC BETA-GLUCOSIDE BGL OPERON ANTITERMINATOR"/>
    <property type="match status" value="1"/>
</dbReference>
<dbReference type="InterPro" id="IPR007737">
    <property type="entry name" value="Mga_HTH"/>
</dbReference>
<dbReference type="SUPFAM" id="SSF52794">
    <property type="entry name" value="PTS system IIB component-like"/>
    <property type="match status" value="1"/>
</dbReference>
<dbReference type="Pfam" id="PF00874">
    <property type="entry name" value="PRD"/>
    <property type="match status" value="2"/>
</dbReference>
<evidence type="ECO:0000256" key="4">
    <source>
        <dbReference type="ARBA" id="ARBA00023159"/>
    </source>
</evidence>
<dbReference type="PROSITE" id="PS51372">
    <property type="entry name" value="PRD_2"/>
    <property type="match status" value="2"/>
</dbReference>
<evidence type="ECO:0000313" key="11">
    <source>
        <dbReference type="Proteomes" id="UP000774000"/>
    </source>
</evidence>
<organism evidence="10 11">
    <name type="scientific">Halanaerobacter jeridensis</name>
    <dbReference type="NCBI Taxonomy" id="706427"/>
    <lineage>
        <taxon>Bacteria</taxon>
        <taxon>Bacillati</taxon>
        <taxon>Bacillota</taxon>
        <taxon>Clostridia</taxon>
        <taxon>Halanaerobiales</taxon>
        <taxon>Halobacteroidaceae</taxon>
        <taxon>Halanaerobacter</taxon>
    </lineage>
</organism>
<dbReference type="InterPro" id="IPR036388">
    <property type="entry name" value="WH-like_DNA-bd_sf"/>
</dbReference>
<dbReference type="Gene3D" id="1.10.1790.10">
    <property type="entry name" value="PRD domain"/>
    <property type="match status" value="2"/>
</dbReference>
<dbReference type="Gene3D" id="3.40.50.2300">
    <property type="match status" value="1"/>
</dbReference>
<keyword evidence="5" id="KW-0804">Transcription</keyword>
<dbReference type="PROSITE" id="PS51094">
    <property type="entry name" value="PTS_EIIA_TYPE_2"/>
    <property type="match status" value="1"/>
</dbReference>
<dbReference type="Pfam" id="PF08279">
    <property type="entry name" value="HTH_11"/>
    <property type="match status" value="1"/>
</dbReference>
<dbReference type="InterPro" id="IPR036390">
    <property type="entry name" value="WH_DNA-bd_sf"/>
</dbReference>
<dbReference type="SUPFAM" id="SSF63520">
    <property type="entry name" value="PTS-regulatory domain, PRD"/>
    <property type="match status" value="2"/>
</dbReference>
<dbReference type="GO" id="GO:0008982">
    <property type="term" value="F:protein-N(PI)-phosphohistidine-sugar phosphotransferase activity"/>
    <property type="evidence" value="ECO:0007669"/>
    <property type="project" value="InterPro"/>
</dbReference>
<feature type="domain" description="PTS EIIB type-2" evidence="8">
    <location>
        <begin position="434"/>
        <end position="525"/>
    </location>
</feature>
<name>A0A939BMS9_9FIRM</name>
<dbReference type="Gene3D" id="3.40.930.10">
    <property type="entry name" value="Mannitol-specific EII, Chain A"/>
    <property type="match status" value="1"/>
</dbReference>
<dbReference type="PANTHER" id="PTHR30185:SF13">
    <property type="entry name" value="LICABCH OPERON REGULATOR-RELATED"/>
    <property type="match status" value="1"/>
</dbReference>
<dbReference type="InterPro" id="IPR002178">
    <property type="entry name" value="PTS_EIIA_type-2_dom"/>
</dbReference>
<feature type="domain" description="HTH deoR-type" evidence="6">
    <location>
        <begin position="5"/>
        <end position="58"/>
    </location>
</feature>
<proteinExistence type="predicted"/>
<evidence type="ECO:0000313" key="10">
    <source>
        <dbReference type="EMBL" id="MBM7557375.1"/>
    </source>
</evidence>
<dbReference type="CDD" id="cd05568">
    <property type="entry name" value="PTS_IIB_bgl_like"/>
    <property type="match status" value="1"/>
</dbReference>
<dbReference type="InterPro" id="IPR016152">
    <property type="entry name" value="PTrfase/Anion_transptr"/>
</dbReference>
<dbReference type="Pfam" id="PF02302">
    <property type="entry name" value="PTS_IIB"/>
    <property type="match status" value="1"/>
</dbReference>
<keyword evidence="11" id="KW-1185">Reference proteome</keyword>
<gene>
    <name evidence="10" type="ORF">JOC47_002241</name>
</gene>
<evidence type="ECO:0000256" key="1">
    <source>
        <dbReference type="ARBA" id="ARBA00022679"/>
    </source>
</evidence>